<evidence type="ECO:0000256" key="1">
    <source>
        <dbReference type="SAM" id="MobiDB-lite"/>
    </source>
</evidence>
<feature type="region of interest" description="Disordered" evidence="1">
    <location>
        <begin position="178"/>
        <end position="357"/>
    </location>
</feature>
<comment type="caution">
    <text evidence="2">The sequence shown here is derived from an EMBL/GenBank/DDBJ whole genome shotgun (WGS) entry which is preliminary data.</text>
</comment>
<name>A0A1Z5JQY3_FISSO</name>
<feature type="compositionally biased region" description="Basic residues" evidence="1">
    <location>
        <begin position="240"/>
        <end position="251"/>
    </location>
</feature>
<feature type="compositionally biased region" description="Basic residues" evidence="1">
    <location>
        <begin position="333"/>
        <end position="342"/>
    </location>
</feature>
<feature type="compositionally biased region" description="Basic and acidic residues" evidence="1">
    <location>
        <begin position="276"/>
        <end position="297"/>
    </location>
</feature>
<gene>
    <name evidence="2" type="ORF">FisN_19Lh010</name>
</gene>
<feature type="compositionally biased region" description="Polar residues" evidence="1">
    <location>
        <begin position="253"/>
        <end position="275"/>
    </location>
</feature>
<evidence type="ECO:0000313" key="2">
    <source>
        <dbReference type="EMBL" id="GAX16433.1"/>
    </source>
</evidence>
<evidence type="ECO:0000313" key="3">
    <source>
        <dbReference type="Proteomes" id="UP000198406"/>
    </source>
</evidence>
<sequence length="401" mass="43432">MSSSTAETKPDESDRIDGSNAYAGDQLHGNDRKRSRPTGRGEGSQKNSNNLEDADEGAQEYHQTSEDGRPKIATRARGSSGIPPRGKLELEDLQGMSEDEVMRALYEDPELAAAAAAAADKSGFGSSNTAGQTGIPKLQTVKRVDGLKERGFPFVQWAVLLLLLGLATHQIYKSMLTPSATKSRSKKTSKAKNGKAVKNSSVKNKATEDAKEIEEELLVTETEVIPPAKQSASEKSSPSMRKKKVKTKKTKVASSTTQENGTTFMSQTKSAIMETSNHDDGWTTVGKESDPKPKAEAKNGSSQIAIKIDASVAVSEKNKAPTGTNEFQPVATKPKKKNKNKKKQENGASTNHDNAIEQINGIEEDAALAMELQKYEERALASESIESNVDVWEEVKPKKRK</sequence>
<proteinExistence type="predicted"/>
<accession>A0A1Z5JQY3</accession>
<feature type="compositionally biased region" description="Polar residues" evidence="1">
    <location>
        <begin position="230"/>
        <end position="239"/>
    </location>
</feature>
<dbReference type="Proteomes" id="UP000198406">
    <property type="component" value="Unassembled WGS sequence"/>
</dbReference>
<dbReference type="AlphaFoldDB" id="A0A1Z5JQY3"/>
<dbReference type="InParanoid" id="A0A1Z5JQY3"/>
<dbReference type="OrthoDB" id="49510at2759"/>
<keyword evidence="3" id="KW-1185">Reference proteome</keyword>
<dbReference type="EMBL" id="BDSP01000106">
    <property type="protein sequence ID" value="GAX16433.1"/>
    <property type="molecule type" value="Genomic_DNA"/>
</dbReference>
<feature type="compositionally biased region" description="Basic and acidic residues" evidence="1">
    <location>
        <begin position="8"/>
        <end position="17"/>
    </location>
</feature>
<feature type="compositionally biased region" description="Basic residues" evidence="1">
    <location>
        <begin position="183"/>
        <end position="195"/>
    </location>
</feature>
<protein>
    <submittedName>
        <fullName evidence="2">Uncharacterized protein</fullName>
    </submittedName>
</protein>
<reference evidence="2 3" key="1">
    <citation type="journal article" date="2015" name="Plant Cell">
        <title>Oil accumulation by the oleaginous diatom Fistulifera solaris as revealed by the genome and transcriptome.</title>
        <authorList>
            <person name="Tanaka T."/>
            <person name="Maeda Y."/>
            <person name="Veluchamy A."/>
            <person name="Tanaka M."/>
            <person name="Abida H."/>
            <person name="Marechal E."/>
            <person name="Bowler C."/>
            <person name="Muto M."/>
            <person name="Sunaga Y."/>
            <person name="Tanaka M."/>
            <person name="Yoshino T."/>
            <person name="Taniguchi T."/>
            <person name="Fukuda Y."/>
            <person name="Nemoto M."/>
            <person name="Matsumoto M."/>
            <person name="Wong P.S."/>
            <person name="Aburatani S."/>
            <person name="Fujibuchi W."/>
        </authorList>
    </citation>
    <scope>NUCLEOTIDE SEQUENCE [LARGE SCALE GENOMIC DNA]</scope>
    <source>
        <strain evidence="2 3">JPCC DA0580</strain>
    </source>
</reference>
<feature type="region of interest" description="Disordered" evidence="1">
    <location>
        <begin position="1"/>
        <end position="92"/>
    </location>
</feature>
<organism evidence="2 3">
    <name type="scientific">Fistulifera solaris</name>
    <name type="common">Oleaginous diatom</name>
    <dbReference type="NCBI Taxonomy" id="1519565"/>
    <lineage>
        <taxon>Eukaryota</taxon>
        <taxon>Sar</taxon>
        <taxon>Stramenopiles</taxon>
        <taxon>Ochrophyta</taxon>
        <taxon>Bacillariophyta</taxon>
        <taxon>Bacillariophyceae</taxon>
        <taxon>Bacillariophycidae</taxon>
        <taxon>Naviculales</taxon>
        <taxon>Naviculaceae</taxon>
        <taxon>Fistulifera</taxon>
    </lineage>
</organism>
<feature type="region of interest" description="Disordered" evidence="1">
    <location>
        <begin position="379"/>
        <end position="401"/>
    </location>
</feature>